<comment type="similarity">
    <text evidence="1">Belongs to the ATG101 family.</text>
</comment>
<comment type="caution">
    <text evidence="4">The sequence shown here is derived from an EMBL/GenBank/DDBJ whole genome shotgun (WGS) entry which is preliminary data.</text>
</comment>
<evidence type="ECO:0000256" key="3">
    <source>
        <dbReference type="ARBA" id="ARBA00023006"/>
    </source>
</evidence>
<dbReference type="OrthoDB" id="10259639at2759"/>
<evidence type="ECO:0000256" key="1">
    <source>
        <dbReference type="ARBA" id="ARBA00007130"/>
    </source>
</evidence>
<dbReference type="PANTHER" id="PTHR13292:SF0">
    <property type="entry name" value="AUTOPHAGY-RELATED PROTEIN 101"/>
    <property type="match status" value="1"/>
</dbReference>
<dbReference type="EMBL" id="JACAZE010000018">
    <property type="protein sequence ID" value="KAF7295817.1"/>
    <property type="molecule type" value="Genomic_DNA"/>
</dbReference>
<accession>A0A8H6VVW0</accession>
<dbReference type="GO" id="GO:0000407">
    <property type="term" value="C:phagophore assembly site"/>
    <property type="evidence" value="ECO:0007669"/>
    <property type="project" value="TreeGrafter"/>
</dbReference>
<organism evidence="4 5">
    <name type="scientific">Mycena chlorophos</name>
    <name type="common">Agaric fungus</name>
    <name type="synonym">Agaricus chlorophos</name>
    <dbReference type="NCBI Taxonomy" id="658473"/>
    <lineage>
        <taxon>Eukaryota</taxon>
        <taxon>Fungi</taxon>
        <taxon>Dikarya</taxon>
        <taxon>Basidiomycota</taxon>
        <taxon>Agaricomycotina</taxon>
        <taxon>Agaricomycetes</taxon>
        <taxon>Agaricomycetidae</taxon>
        <taxon>Agaricales</taxon>
        <taxon>Marasmiineae</taxon>
        <taxon>Mycenaceae</taxon>
        <taxon>Mycena</taxon>
    </lineage>
</organism>
<sequence length="218" mass="23880">MTSTQPTITIDLVRPHTSPSFNSHPRKILTKENAQPVLQATLHSILFHRLFGPLKPQTFDVLDAQVTMPGVKDAKMEAMVDSKVAAFLRAVDGGVRKRGQISVTLSEKQQKKAWFQVYDEEVPWEKWIINAELRQPKSDLGASHLLRPSIPSLTPPQTAEREQLETTLAATLTKAVMTMLVHATSAETRAIVPQITEAATISPFPLSIAVSVGGDVVG</sequence>
<dbReference type="Pfam" id="PF07855">
    <property type="entry name" value="ATG101"/>
    <property type="match status" value="1"/>
</dbReference>
<keyword evidence="3" id="KW-0072">Autophagy</keyword>
<dbReference type="PANTHER" id="PTHR13292">
    <property type="entry name" value="AUTOPHAGY-RELATED PROTEIN 101"/>
    <property type="match status" value="1"/>
</dbReference>
<evidence type="ECO:0000256" key="2">
    <source>
        <dbReference type="ARBA" id="ARBA00018874"/>
    </source>
</evidence>
<keyword evidence="5" id="KW-1185">Reference proteome</keyword>
<dbReference type="GO" id="GO:0000045">
    <property type="term" value="P:autophagosome assembly"/>
    <property type="evidence" value="ECO:0007669"/>
    <property type="project" value="TreeGrafter"/>
</dbReference>
<proteinExistence type="inferred from homology"/>
<dbReference type="InterPro" id="IPR012445">
    <property type="entry name" value="ATG101"/>
</dbReference>
<gene>
    <name evidence="4" type="ORF">HMN09_01124600</name>
</gene>
<dbReference type="Proteomes" id="UP000613580">
    <property type="component" value="Unassembled WGS sequence"/>
</dbReference>
<evidence type="ECO:0000313" key="5">
    <source>
        <dbReference type="Proteomes" id="UP000613580"/>
    </source>
</evidence>
<dbReference type="AlphaFoldDB" id="A0A8H6VVW0"/>
<evidence type="ECO:0000313" key="4">
    <source>
        <dbReference type="EMBL" id="KAF7295817.1"/>
    </source>
</evidence>
<protein>
    <recommendedName>
        <fullName evidence="2">Autophagy-related protein 101</fullName>
    </recommendedName>
</protein>
<name>A0A8H6VVW0_MYCCL</name>
<dbReference type="GO" id="GO:1990316">
    <property type="term" value="C:Atg1/ULK1 kinase complex"/>
    <property type="evidence" value="ECO:0007669"/>
    <property type="project" value="TreeGrafter"/>
</dbReference>
<reference evidence="4" key="1">
    <citation type="submission" date="2020-05" db="EMBL/GenBank/DDBJ databases">
        <title>Mycena genomes resolve the evolution of fungal bioluminescence.</title>
        <authorList>
            <person name="Tsai I.J."/>
        </authorList>
    </citation>
    <scope>NUCLEOTIDE SEQUENCE</scope>
    <source>
        <strain evidence="4">110903Hualien_Pintung</strain>
    </source>
</reference>
<dbReference type="GO" id="GO:0019901">
    <property type="term" value="F:protein kinase binding"/>
    <property type="evidence" value="ECO:0007669"/>
    <property type="project" value="TreeGrafter"/>
</dbReference>